<evidence type="ECO:0000256" key="1">
    <source>
        <dbReference type="SAM" id="MobiDB-lite"/>
    </source>
</evidence>
<feature type="non-terminal residue" evidence="2">
    <location>
        <position position="1"/>
    </location>
</feature>
<name>A0ABT7PS33_9BACT</name>
<feature type="compositionally biased region" description="Basic and acidic residues" evidence="1">
    <location>
        <begin position="1"/>
        <end position="17"/>
    </location>
</feature>
<gene>
    <name evidence="2" type="ORF">QTN89_27875</name>
</gene>
<dbReference type="RefSeq" id="WP_289167400.1">
    <property type="nucleotide sequence ID" value="NZ_JASZZN010000035.1"/>
</dbReference>
<organism evidence="2 3">
    <name type="scientific">Roseiconus lacunae</name>
    <dbReference type="NCBI Taxonomy" id="2605694"/>
    <lineage>
        <taxon>Bacteria</taxon>
        <taxon>Pseudomonadati</taxon>
        <taxon>Planctomycetota</taxon>
        <taxon>Planctomycetia</taxon>
        <taxon>Pirellulales</taxon>
        <taxon>Pirellulaceae</taxon>
        <taxon>Roseiconus</taxon>
    </lineage>
</organism>
<reference evidence="2 3" key="1">
    <citation type="submission" date="2023-06" db="EMBL/GenBank/DDBJ databases">
        <title>Roseiconus lacunae JC819 isolated from Gulf of Mannar region, Tamil Nadu.</title>
        <authorList>
            <person name="Pk S."/>
            <person name="Ch S."/>
            <person name="Ch V.R."/>
        </authorList>
    </citation>
    <scope>NUCLEOTIDE SEQUENCE [LARGE SCALE GENOMIC DNA]</scope>
    <source>
        <strain evidence="2 3">JC819</strain>
    </source>
</reference>
<accession>A0ABT7PS33</accession>
<proteinExistence type="predicted"/>
<evidence type="ECO:0000313" key="3">
    <source>
        <dbReference type="Proteomes" id="UP001239462"/>
    </source>
</evidence>
<dbReference type="Proteomes" id="UP001239462">
    <property type="component" value="Unassembled WGS sequence"/>
</dbReference>
<feature type="compositionally biased region" description="Low complexity" evidence="1">
    <location>
        <begin position="18"/>
        <end position="29"/>
    </location>
</feature>
<keyword evidence="3" id="KW-1185">Reference proteome</keyword>
<sequence length="75" mass="8198">LGELSDNRSKEKSDKTGKSSSSASLTTSPSHDRIARILSFAVAAEHHKAPLAWRSELRRIPEGDSSIVVRHSDDD</sequence>
<evidence type="ECO:0000313" key="2">
    <source>
        <dbReference type="EMBL" id="MDM4019305.1"/>
    </source>
</evidence>
<dbReference type="EMBL" id="JASZZN010000035">
    <property type="protein sequence ID" value="MDM4019305.1"/>
    <property type="molecule type" value="Genomic_DNA"/>
</dbReference>
<feature type="region of interest" description="Disordered" evidence="1">
    <location>
        <begin position="1"/>
        <end position="30"/>
    </location>
</feature>
<comment type="caution">
    <text evidence="2">The sequence shown here is derived from an EMBL/GenBank/DDBJ whole genome shotgun (WGS) entry which is preliminary data.</text>
</comment>
<protein>
    <submittedName>
        <fullName evidence="2">Uncharacterized protein</fullName>
    </submittedName>
</protein>